<feature type="region of interest" description="Disordered" evidence="1">
    <location>
        <begin position="121"/>
        <end position="145"/>
    </location>
</feature>
<accession>A0A7R9FXM5</accession>
<protein>
    <submittedName>
        <fullName evidence="2">Uncharacterized protein</fullName>
    </submittedName>
</protein>
<organism evidence="2">
    <name type="scientific">Timema shepardi</name>
    <name type="common">Walking stick</name>
    <dbReference type="NCBI Taxonomy" id="629360"/>
    <lineage>
        <taxon>Eukaryota</taxon>
        <taxon>Metazoa</taxon>
        <taxon>Ecdysozoa</taxon>
        <taxon>Arthropoda</taxon>
        <taxon>Hexapoda</taxon>
        <taxon>Insecta</taxon>
        <taxon>Pterygota</taxon>
        <taxon>Neoptera</taxon>
        <taxon>Polyneoptera</taxon>
        <taxon>Phasmatodea</taxon>
        <taxon>Timematodea</taxon>
        <taxon>Timematoidea</taxon>
        <taxon>Timematidae</taxon>
        <taxon>Timema</taxon>
    </lineage>
</organism>
<sequence>MSSSCCLAPLPTRMEAFTMRLCVRAAEQYERLLEFNKKILPVIVTMGLNGKGRISCVELPPMVTGESYDASLTPWTAVVVGHRVLQLTGESQILNRLRLEGCSTIEKPPSVHPTEIRTSISPSSAVELNTTSASANYATEAGHPK</sequence>
<reference evidence="2" key="1">
    <citation type="submission" date="2020-11" db="EMBL/GenBank/DDBJ databases">
        <authorList>
            <person name="Tran Van P."/>
        </authorList>
    </citation>
    <scope>NUCLEOTIDE SEQUENCE</scope>
</reference>
<proteinExistence type="predicted"/>
<dbReference type="AlphaFoldDB" id="A0A7R9FXM5"/>
<evidence type="ECO:0000313" key="2">
    <source>
        <dbReference type="EMBL" id="CAD7258237.1"/>
    </source>
</evidence>
<feature type="compositionally biased region" description="Polar residues" evidence="1">
    <location>
        <begin position="121"/>
        <end position="137"/>
    </location>
</feature>
<dbReference type="EMBL" id="OC000751">
    <property type="protein sequence ID" value="CAD7258237.1"/>
    <property type="molecule type" value="Genomic_DNA"/>
</dbReference>
<evidence type="ECO:0000256" key="1">
    <source>
        <dbReference type="SAM" id="MobiDB-lite"/>
    </source>
</evidence>
<name>A0A7R9FXM5_TIMSH</name>
<gene>
    <name evidence="2" type="ORF">TSIB3V08_LOCUS2476</name>
</gene>